<dbReference type="Proteomes" id="UP000618445">
    <property type="component" value="Unassembled WGS sequence"/>
</dbReference>
<protein>
    <submittedName>
        <fullName evidence="1">Uncharacterized protein</fullName>
    </submittedName>
</protein>
<accession>A0ABR8C9E2</accession>
<organism evidence="1 2">
    <name type="scientific">Phormidium tenue FACHB-1050</name>
    <dbReference type="NCBI Taxonomy" id="2692857"/>
    <lineage>
        <taxon>Bacteria</taxon>
        <taxon>Bacillati</taxon>
        <taxon>Cyanobacteriota</taxon>
        <taxon>Cyanophyceae</taxon>
        <taxon>Oscillatoriophycideae</taxon>
        <taxon>Oscillatoriales</taxon>
        <taxon>Oscillatoriaceae</taxon>
        <taxon>Phormidium</taxon>
    </lineage>
</organism>
<proteinExistence type="predicted"/>
<gene>
    <name evidence="1" type="ORF">H6G05_11125</name>
</gene>
<keyword evidence="2" id="KW-1185">Reference proteome</keyword>
<reference evidence="1 2" key="1">
    <citation type="journal article" date="2020" name="ISME J.">
        <title>Comparative genomics reveals insights into cyanobacterial evolution and habitat adaptation.</title>
        <authorList>
            <person name="Chen M.Y."/>
            <person name="Teng W.K."/>
            <person name="Zhao L."/>
            <person name="Hu C.X."/>
            <person name="Zhou Y.K."/>
            <person name="Han B.P."/>
            <person name="Song L.R."/>
            <person name="Shu W.S."/>
        </authorList>
    </citation>
    <scope>NUCLEOTIDE SEQUENCE [LARGE SCALE GENOMIC DNA]</scope>
    <source>
        <strain evidence="1 2">FACHB-1050</strain>
    </source>
</reference>
<dbReference type="EMBL" id="JACJQY010000015">
    <property type="protein sequence ID" value="MBD2317393.1"/>
    <property type="molecule type" value="Genomic_DNA"/>
</dbReference>
<name>A0ABR8C9E2_9CYAN</name>
<dbReference type="RefSeq" id="WP_190578240.1">
    <property type="nucleotide sequence ID" value="NZ_CAWPQU010000007.1"/>
</dbReference>
<evidence type="ECO:0000313" key="1">
    <source>
        <dbReference type="EMBL" id="MBD2317393.1"/>
    </source>
</evidence>
<comment type="caution">
    <text evidence="1">The sequence shown here is derived from an EMBL/GenBank/DDBJ whole genome shotgun (WGS) entry which is preliminary data.</text>
</comment>
<sequence length="52" mass="5608">MAPLSETGVTAKVTDLAIYGTGLPIFAPTSIMLVRDTFLLDYASIFHPSHLN</sequence>
<evidence type="ECO:0000313" key="2">
    <source>
        <dbReference type="Proteomes" id="UP000618445"/>
    </source>
</evidence>